<evidence type="ECO:0000256" key="8">
    <source>
        <dbReference type="SAM" id="SignalP"/>
    </source>
</evidence>
<dbReference type="SUPFAM" id="SSF46689">
    <property type="entry name" value="Homeodomain-like"/>
    <property type="match status" value="1"/>
</dbReference>
<dbReference type="PANTHER" id="PTHR43547:SF2">
    <property type="entry name" value="HYBRID SIGNAL TRANSDUCTION HISTIDINE KINASE C"/>
    <property type="match status" value="1"/>
</dbReference>
<comment type="catalytic activity">
    <reaction evidence="1">
        <text>ATP + protein L-histidine = ADP + protein N-phospho-L-histidine.</text>
        <dbReference type="EC" id="2.7.13.3"/>
    </reaction>
</comment>
<dbReference type="InterPro" id="IPR003594">
    <property type="entry name" value="HATPase_dom"/>
</dbReference>
<dbReference type="Pfam" id="PF02518">
    <property type="entry name" value="HATPase_c"/>
    <property type="match status" value="1"/>
</dbReference>
<feature type="domain" description="Histidine kinase" evidence="10">
    <location>
        <begin position="828"/>
        <end position="1046"/>
    </location>
</feature>
<dbReference type="Gene3D" id="2.60.40.10">
    <property type="entry name" value="Immunoglobulins"/>
    <property type="match status" value="1"/>
</dbReference>
<dbReference type="RefSeq" id="WP_169675846.1">
    <property type="nucleotide sequence ID" value="NZ_JABBHF010000010.1"/>
</dbReference>
<keyword evidence="6" id="KW-0804">Transcription</keyword>
<sequence>MRLFNTSLLVGIFIFIGCSTLQAQNNLSYNVKHYDIFDGLSNNWISDIFQDKDGFLWFGTQYGINRFDGKNFKVFTYIPGDTTAIKANWIRSITQLDDHKIYFGSLGGGINVLDPYQEKFTELFIKSNSNNHNISLINKLTPDDEKNLWISSTNGVFRYHPKDSTIKELYNRGSSNISISKNGSKLILGRQERTSKKQEQGHSIFKVVHDTIQEIPLPKDQKLINTFSISKDSTLVYTNKALYITYKSNGAWSQQKLNFESTYKTAVRDVPFIFKDKEGWIWVNGGKKIYRFSSDFTQQEAITIEALLNYPSSVSIRANCMFQDNESNYWLGTNLGVFQLIHHKPFRHPFLGELGKVREIVGRGDKIWFALPDGIYTWNKTKINSLKKINKKPVTSMVCASDSFLYTMGRDNQGQLALLKIDSNSNKETPIYFPNLDFSLGVCWRVIEDHNQRLWIAQWDNMIVYDLKDQSYFKIRFPRKRIGIIELYMDSFDNIWVGSINEGLLKFSNASKISEDENHNYKQFLHDVFNPNSISSNLIQSIRQDDNGLLWIGTDGGLNCLDIETEKFERYVRNDKMPNDKILTIINDTKGKLWLSTISHGILSFDIQTKKFDHFMTTDGLYDNSMLLSSAYLDDEDFIWLGSEGGIQYFNPDNLTTSKTRTPNMIWESYTKFKADTTIVYKFPNKSLSNENVITISPQDQSINFLFQTLTFEKPEKVRYHFKLQGYHKDWLPMKEKGSLTLSYLPKGSYELLVKATSEDQWEIPYEPIAITVVPPWYKTNLANALYILFIGSLIFVLYRIQLRIKIAETEKEFIIDLSQTKTRWFNQIAHEFRTPLTVILGAVDQAREKHASEIGSKTDKHLFQIEEQANHLSNQVHQILEIAKMQDNQLEVRTNNSDFVAFQRYLFHSFTSLAEKKDITLSFSSSHNSLYLLFDEDKWRKISTNIISNAIKYNTSGGKVFFSIVFKENKAALTIQIKDTGIGMSNKFVSKLFDPFAKEKIDDSQGVGLGLTLTKELVQLMKGEIAVHSQKGVGTTFTIKIPAIIPDDKPAAEIKNEEIILFEENDTPVVLIAEDHKEVRDYIHFCLASNFTILQAENGLVAWELCEKHLPDLVISDIMMPKWNGIQLSSQIRQNIATNHIPIILLTAKSGQSNQLEGLKTGADAYLTKPFNRTELLIRVDNLIKTRQKLREKYQRGETIITSKNKTIDHFMKNVIQIIHKQLDNDEFAVPQLAEYLSISRVHLFRKIKNLTGLPPTKFIRKIRLQKAQELLLQSELSISEIAYQTGFKDPAYFTRVYVEEFGKPPSEFRKQS</sequence>
<dbReference type="EMBL" id="JABBHF010000010">
    <property type="protein sequence ID" value="NMH89146.1"/>
    <property type="molecule type" value="Genomic_DNA"/>
</dbReference>
<gene>
    <name evidence="12" type="ORF">HHX25_16665</name>
</gene>
<accession>A0ABX1RZV9</accession>
<dbReference type="Pfam" id="PF12833">
    <property type="entry name" value="HTH_18"/>
    <property type="match status" value="1"/>
</dbReference>
<evidence type="ECO:0000256" key="3">
    <source>
        <dbReference type="ARBA" id="ARBA00022553"/>
    </source>
</evidence>
<dbReference type="InterPro" id="IPR009057">
    <property type="entry name" value="Homeodomain-like_sf"/>
</dbReference>
<dbReference type="CDD" id="cd17574">
    <property type="entry name" value="REC_OmpR"/>
    <property type="match status" value="1"/>
</dbReference>
<dbReference type="InterPro" id="IPR018060">
    <property type="entry name" value="HTH_AraC"/>
</dbReference>
<evidence type="ECO:0000313" key="12">
    <source>
        <dbReference type="EMBL" id="NMH89146.1"/>
    </source>
</evidence>
<dbReference type="SMART" id="SM00388">
    <property type="entry name" value="HisKA"/>
    <property type="match status" value="1"/>
</dbReference>
<dbReference type="InterPro" id="IPR004358">
    <property type="entry name" value="Sig_transdc_His_kin-like_C"/>
</dbReference>
<keyword evidence="13" id="KW-1185">Reference proteome</keyword>
<dbReference type="InterPro" id="IPR001789">
    <property type="entry name" value="Sig_transdc_resp-reg_receiver"/>
</dbReference>
<feature type="domain" description="Response regulatory" evidence="11">
    <location>
        <begin position="1070"/>
        <end position="1185"/>
    </location>
</feature>
<dbReference type="SUPFAM" id="SSF52172">
    <property type="entry name" value="CheY-like"/>
    <property type="match status" value="1"/>
</dbReference>
<dbReference type="PROSITE" id="PS00041">
    <property type="entry name" value="HTH_ARAC_FAMILY_1"/>
    <property type="match status" value="1"/>
</dbReference>
<evidence type="ECO:0000256" key="5">
    <source>
        <dbReference type="ARBA" id="ARBA00023125"/>
    </source>
</evidence>
<dbReference type="InterPro" id="IPR036890">
    <property type="entry name" value="HATPase_C_sf"/>
</dbReference>
<dbReference type="Pfam" id="PF07494">
    <property type="entry name" value="Reg_prop"/>
    <property type="match status" value="2"/>
</dbReference>
<dbReference type="SMART" id="SM00448">
    <property type="entry name" value="REC"/>
    <property type="match status" value="1"/>
</dbReference>
<evidence type="ECO:0000259" key="10">
    <source>
        <dbReference type="PROSITE" id="PS50109"/>
    </source>
</evidence>
<keyword evidence="8" id="KW-0732">Signal</keyword>
<dbReference type="Gene3D" id="1.10.10.60">
    <property type="entry name" value="Homeodomain-like"/>
    <property type="match status" value="1"/>
</dbReference>
<name>A0ABX1RZV9_9FLAO</name>
<dbReference type="Gene3D" id="2.130.10.10">
    <property type="entry name" value="YVTN repeat-like/Quinoprotein amine dehydrogenase"/>
    <property type="match status" value="2"/>
</dbReference>
<dbReference type="Gene3D" id="3.30.565.10">
    <property type="entry name" value="Histidine kinase-like ATPase, C-terminal domain"/>
    <property type="match status" value="1"/>
</dbReference>
<dbReference type="InterPro" id="IPR005467">
    <property type="entry name" value="His_kinase_dom"/>
</dbReference>
<dbReference type="SUPFAM" id="SSF47384">
    <property type="entry name" value="Homodimeric domain of signal transducing histidine kinase"/>
    <property type="match status" value="1"/>
</dbReference>
<dbReference type="InterPro" id="IPR011110">
    <property type="entry name" value="Reg_prop"/>
</dbReference>
<dbReference type="InterPro" id="IPR013783">
    <property type="entry name" value="Ig-like_fold"/>
</dbReference>
<dbReference type="InterPro" id="IPR003661">
    <property type="entry name" value="HisK_dim/P_dom"/>
</dbReference>
<protein>
    <recommendedName>
        <fullName evidence="2">histidine kinase</fullName>
        <ecNumber evidence="2">2.7.13.3</ecNumber>
    </recommendedName>
</protein>
<dbReference type="SUPFAM" id="SSF69322">
    <property type="entry name" value="Tricorn protease domain 2"/>
    <property type="match status" value="1"/>
</dbReference>
<dbReference type="Gene3D" id="1.10.287.130">
    <property type="match status" value="1"/>
</dbReference>
<dbReference type="PROSITE" id="PS01124">
    <property type="entry name" value="HTH_ARAC_FAMILY_2"/>
    <property type="match status" value="1"/>
</dbReference>
<feature type="modified residue" description="4-aspartylphosphate" evidence="7">
    <location>
        <position position="1118"/>
    </location>
</feature>
<dbReference type="PROSITE" id="PS51257">
    <property type="entry name" value="PROKAR_LIPOPROTEIN"/>
    <property type="match status" value="1"/>
</dbReference>
<dbReference type="InterPro" id="IPR011123">
    <property type="entry name" value="Y_Y_Y"/>
</dbReference>
<feature type="chain" id="PRO_5046954496" description="histidine kinase" evidence="8">
    <location>
        <begin position="24"/>
        <end position="1314"/>
    </location>
</feature>
<evidence type="ECO:0000256" key="4">
    <source>
        <dbReference type="ARBA" id="ARBA00023015"/>
    </source>
</evidence>
<evidence type="ECO:0000256" key="2">
    <source>
        <dbReference type="ARBA" id="ARBA00012438"/>
    </source>
</evidence>
<evidence type="ECO:0000313" key="13">
    <source>
        <dbReference type="Proteomes" id="UP000746690"/>
    </source>
</evidence>
<dbReference type="SMART" id="SM00387">
    <property type="entry name" value="HATPase_c"/>
    <property type="match status" value="1"/>
</dbReference>
<dbReference type="Gene3D" id="3.40.50.2300">
    <property type="match status" value="1"/>
</dbReference>
<dbReference type="Pfam" id="PF07495">
    <property type="entry name" value="Y_Y_Y"/>
    <property type="match status" value="1"/>
</dbReference>
<dbReference type="Proteomes" id="UP000746690">
    <property type="component" value="Unassembled WGS sequence"/>
</dbReference>
<comment type="caution">
    <text evidence="12">The sequence shown here is derived from an EMBL/GenBank/DDBJ whole genome shotgun (WGS) entry which is preliminary data.</text>
</comment>
<keyword evidence="5" id="KW-0238">DNA-binding</keyword>
<keyword evidence="4" id="KW-0805">Transcription regulation</keyword>
<dbReference type="PROSITE" id="PS50110">
    <property type="entry name" value="RESPONSE_REGULATORY"/>
    <property type="match status" value="1"/>
</dbReference>
<dbReference type="InterPro" id="IPR018062">
    <property type="entry name" value="HTH_AraC-typ_CS"/>
</dbReference>
<proteinExistence type="predicted"/>
<evidence type="ECO:0000256" key="6">
    <source>
        <dbReference type="ARBA" id="ARBA00023163"/>
    </source>
</evidence>
<dbReference type="CDD" id="cd00082">
    <property type="entry name" value="HisKA"/>
    <property type="match status" value="1"/>
</dbReference>
<feature type="domain" description="HTH araC/xylS-type" evidence="9">
    <location>
        <begin position="1214"/>
        <end position="1313"/>
    </location>
</feature>
<dbReference type="EC" id="2.7.13.3" evidence="2"/>
<evidence type="ECO:0000259" key="9">
    <source>
        <dbReference type="PROSITE" id="PS01124"/>
    </source>
</evidence>
<dbReference type="SMART" id="SM00342">
    <property type="entry name" value="HTH_ARAC"/>
    <property type="match status" value="1"/>
</dbReference>
<dbReference type="InterPro" id="IPR011006">
    <property type="entry name" value="CheY-like_superfamily"/>
</dbReference>
<dbReference type="Pfam" id="PF00072">
    <property type="entry name" value="Response_reg"/>
    <property type="match status" value="1"/>
</dbReference>
<dbReference type="PRINTS" id="PR00344">
    <property type="entry name" value="BCTRLSENSOR"/>
</dbReference>
<dbReference type="InterPro" id="IPR036097">
    <property type="entry name" value="HisK_dim/P_sf"/>
</dbReference>
<evidence type="ECO:0000259" key="11">
    <source>
        <dbReference type="PROSITE" id="PS50110"/>
    </source>
</evidence>
<dbReference type="PROSITE" id="PS50109">
    <property type="entry name" value="HIS_KIN"/>
    <property type="match status" value="1"/>
</dbReference>
<organism evidence="12 13">
    <name type="scientific">Flavivirga algicola</name>
    <dbReference type="NCBI Taxonomy" id="2729136"/>
    <lineage>
        <taxon>Bacteria</taxon>
        <taxon>Pseudomonadati</taxon>
        <taxon>Bacteroidota</taxon>
        <taxon>Flavobacteriia</taxon>
        <taxon>Flavobacteriales</taxon>
        <taxon>Flavobacteriaceae</taxon>
        <taxon>Flavivirga</taxon>
    </lineage>
</organism>
<dbReference type="SUPFAM" id="SSF63829">
    <property type="entry name" value="Calcium-dependent phosphotriesterase"/>
    <property type="match status" value="2"/>
</dbReference>
<dbReference type="PANTHER" id="PTHR43547">
    <property type="entry name" value="TWO-COMPONENT HISTIDINE KINASE"/>
    <property type="match status" value="1"/>
</dbReference>
<dbReference type="Pfam" id="PF00512">
    <property type="entry name" value="HisKA"/>
    <property type="match status" value="1"/>
</dbReference>
<dbReference type="SUPFAM" id="SSF55874">
    <property type="entry name" value="ATPase domain of HSP90 chaperone/DNA topoisomerase II/histidine kinase"/>
    <property type="match status" value="1"/>
</dbReference>
<keyword evidence="3 7" id="KW-0597">Phosphoprotein</keyword>
<evidence type="ECO:0000256" key="7">
    <source>
        <dbReference type="PROSITE-ProRule" id="PRU00169"/>
    </source>
</evidence>
<dbReference type="InterPro" id="IPR015943">
    <property type="entry name" value="WD40/YVTN_repeat-like_dom_sf"/>
</dbReference>
<reference evidence="12 13" key="1">
    <citation type="submission" date="2020-04" db="EMBL/GenBank/DDBJ databases">
        <title>A Flavivirga sp. nov.</title>
        <authorList>
            <person name="Sun X."/>
        </authorList>
    </citation>
    <scope>NUCLEOTIDE SEQUENCE [LARGE SCALE GENOMIC DNA]</scope>
    <source>
        <strain evidence="12 13">Y03</strain>
    </source>
</reference>
<feature type="signal peptide" evidence="8">
    <location>
        <begin position="1"/>
        <end position="23"/>
    </location>
</feature>
<evidence type="ECO:0000256" key="1">
    <source>
        <dbReference type="ARBA" id="ARBA00000085"/>
    </source>
</evidence>